<keyword evidence="2" id="KW-0732">Signal</keyword>
<dbReference type="KEGG" id="vde:111254868"/>
<feature type="chain" id="PRO_5036207296" evidence="2">
    <location>
        <begin position="29"/>
        <end position="562"/>
    </location>
</feature>
<feature type="region of interest" description="Disordered" evidence="1">
    <location>
        <begin position="366"/>
        <end position="391"/>
    </location>
</feature>
<name>A0A7M7KTX9_VARDE</name>
<dbReference type="InParanoid" id="A0A7M7KTX9"/>
<feature type="region of interest" description="Disordered" evidence="1">
    <location>
        <begin position="137"/>
        <end position="205"/>
    </location>
</feature>
<evidence type="ECO:0000256" key="2">
    <source>
        <dbReference type="SAM" id="SignalP"/>
    </source>
</evidence>
<dbReference type="EnsemblMetazoa" id="XM_022816186">
    <property type="protein sequence ID" value="XP_022671921"/>
    <property type="gene ID" value="LOC111254868"/>
</dbReference>
<keyword evidence="4" id="KW-1185">Reference proteome</keyword>
<dbReference type="AlphaFoldDB" id="A0A7M7KTX9"/>
<organism evidence="3 4">
    <name type="scientific">Varroa destructor</name>
    <name type="common">Honeybee mite</name>
    <dbReference type="NCBI Taxonomy" id="109461"/>
    <lineage>
        <taxon>Eukaryota</taxon>
        <taxon>Metazoa</taxon>
        <taxon>Ecdysozoa</taxon>
        <taxon>Arthropoda</taxon>
        <taxon>Chelicerata</taxon>
        <taxon>Arachnida</taxon>
        <taxon>Acari</taxon>
        <taxon>Parasitiformes</taxon>
        <taxon>Mesostigmata</taxon>
        <taxon>Gamasina</taxon>
        <taxon>Dermanyssoidea</taxon>
        <taxon>Varroidae</taxon>
        <taxon>Varroa</taxon>
    </lineage>
</organism>
<feature type="compositionally biased region" description="Basic and acidic residues" evidence="1">
    <location>
        <begin position="381"/>
        <end position="391"/>
    </location>
</feature>
<feature type="compositionally biased region" description="Basic and acidic residues" evidence="1">
    <location>
        <begin position="142"/>
        <end position="165"/>
    </location>
</feature>
<dbReference type="RefSeq" id="XP_022671920.1">
    <property type="nucleotide sequence ID" value="XM_022816185.1"/>
</dbReference>
<dbReference type="Proteomes" id="UP000594260">
    <property type="component" value="Unplaced"/>
</dbReference>
<dbReference type="GeneID" id="111254868"/>
<evidence type="ECO:0000313" key="3">
    <source>
        <dbReference type="EnsemblMetazoa" id="XP_022671920"/>
    </source>
</evidence>
<evidence type="ECO:0000256" key="1">
    <source>
        <dbReference type="SAM" id="MobiDB-lite"/>
    </source>
</evidence>
<dbReference type="OrthoDB" id="6513469at2759"/>
<dbReference type="RefSeq" id="XP_022671921.1">
    <property type="nucleotide sequence ID" value="XM_022816186.1"/>
</dbReference>
<feature type="signal peptide" evidence="2">
    <location>
        <begin position="1"/>
        <end position="28"/>
    </location>
</feature>
<protein>
    <submittedName>
        <fullName evidence="3">Uncharacterized protein</fullName>
    </submittedName>
</protein>
<evidence type="ECO:0000313" key="4">
    <source>
        <dbReference type="Proteomes" id="UP000594260"/>
    </source>
</evidence>
<sequence>MQLATIASSLISFIAILITPSVSRFSEGSPENDMKGQVGTNSPAEWHQPGGVLEMARIFSRILVDQYEADLEGRQSTQNSEVSQFGTDRGKAYVNSTVMMLANLPIVLRSVITSRFPLVDSANYDYVRPIDSIGLQRQTHKANNDGKKQLEVTDNSKERKEEQKRLPQPQANLRGRSAKPTTKPDSDVEDLTELDNFHPPQVFYPPSVNKKTAPLSIHKPSLISTAAIGGSVTETMTPGQSSSASLLSTTITNHEGTTDQSKKAMGDPTSLINNSDAESVEWLPLADLRLEPDAATEELPADYSSGSGPIMPTRSVAEDQPTMAPILGNIPNKNFVPVTPMGGNNPKDSAVLPTITEVTTAVSYRTDGGTKTETSNAKNDALSDAKDPDRKLTDNDVKANLREFYLMQRNHVTNPIMTATTTTKRPVAVTEDSERVSSPAVNPVVALAGADTSVDHTSGYKLACPPKDQIHPCTCTEHYDESEDAIETLGMCRNIANKLTLLEALRGFRGHRLSYLVIDKSHMPPFPNNMLYRIHVDWMEVINSSVQFQREYLQCTIKCTIN</sequence>
<accession>A0A7M7KTX9</accession>
<reference evidence="3" key="1">
    <citation type="submission" date="2021-01" db="UniProtKB">
        <authorList>
            <consortium name="EnsemblMetazoa"/>
        </authorList>
    </citation>
    <scope>IDENTIFICATION</scope>
</reference>
<feature type="compositionally biased region" description="Polar residues" evidence="1">
    <location>
        <begin position="366"/>
        <end position="378"/>
    </location>
</feature>
<proteinExistence type="predicted"/>
<dbReference type="EnsemblMetazoa" id="XM_022816185">
    <property type="protein sequence ID" value="XP_022671920"/>
    <property type="gene ID" value="LOC111254868"/>
</dbReference>